<organism evidence="2 3">
    <name type="scientific">Mangrovihabitans endophyticus</name>
    <dbReference type="NCBI Taxonomy" id="1751298"/>
    <lineage>
        <taxon>Bacteria</taxon>
        <taxon>Bacillati</taxon>
        <taxon>Actinomycetota</taxon>
        <taxon>Actinomycetes</taxon>
        <taxon>Micromonosporales</taxon>
        <taxon>Micromonosporaceae</taxon>
        <taxon>Mangrovihabitans</taxon>
    </lineage>
</organism>
<dbReference type="AlphaFoldDB" id="A0A8J3BY17"/>
<gene>
    <name evidence="2" type="ORF">GCM10012284_13990</name>
</gene>
<feature type="region of interest" description="Disordered" evidence="1">
    <location>
        <begin position="118"/>
        <end position="152"/>
    </location>
</feature>
<comment type="caution">
    <text evidence="2">The sequence shown here is derived from an EMBL/GenBank/DDBJ whole genome shotgun (WGS) entry which is preliminary data.</text>
</comment>
<dbReference type="EMBL" id="BMMX01000003">
    <property type="protein sequence ID" value="GGK81242.1"/>
    <property type="molecule type" value="Genomic_DNA"/>
</dbReference>
<keyword evidence="3" id="KW-1185">Reference proteome</keyword>
<dbReference type="RefSeq" id="WP_189078249.1">
    <property type="nucleotide sequence ID" value="NZ_BMMX01000003.1"/>
</dbReference>
<evidence type="ECO:0000256" key="1">
    <source>
        <dbReference type="SAM" id="MobiDB-lite"/>
    </source>
</evidence>
<reference evidence="2" key="1">
    <citation type="journal article" date="2014" name="Int. J. Syst. Evol. Microbiol.">
        <title>Complete genome sequence of Corynebacterium casei LMG S-19264T (=DSM 44701T), isolated from a smear-ripened cheese.</title>
        <authorList>
            <consortium name="US DOE Joint Genome Institute (JGI-PGF)"/>
            <person name="Walter F."/>
            <person name="Albersmeier A."/>
            <person name="Kalinowski J."/>
            <person name="Ruckert C."/>
        </authorList>
    </citation>
    <scope>NUCLEOTIDE SEQUENCE</scope>
    <source>
        <strain evidence="2">CGMCC 4.7299</strain>
    </source>
</reference>
<feature type="compositionally biased region" description="Basic residues" evidence="1">
    <location>
        <begin position="130"/>
        <end position="152"/>
    </location>
</feature>
<evidence type="ECO:0000313" key="3">
    <source>
        <dbReference type="Proteomes" id="UP000656042"/>
    </source>
</evidence>
<evidence type="ECO:0008006" key="4">
    <source>
        <dbReference type="Google" id="ProtNLM"/>
    </source>
</evidence>
<protein>
    <recommendedName>
        <fullName evidence="4">DUF4267 domain-containing protein</fullName>
    </recommendedName>
</protein>
<proteinExistence type="predicted"/>
<accession>A0A8J3BY17</accession>
<reference evidence="2" key="2">
    <citation type="submission" date="2020-09" db="EMBL/GenBank/DDBJ databases">
        <authorList>
            <person name="Sun Q."/>
            <person name="Zhou Y."/>
        </authorList>
    </citation>
    <scope>NUCLEOTIDE SEQUENCE</scope>
    <source>
        <strain evidence="2">CGMCC 4.7299</strain>
    </source>
</reference>
<sequence>MTAEAERLTAGVAFRAGWGLVLLCAPRRVLACGGHPAPAAPARAVARILGTRHLIQAGLTALAPTRPVVALGAVADVLHAATGVALAVTSPRWRAVAVADTALAAGFAAWGARDHRRLPTVSPWTGRTSSHVRKPGRRRHRGLRRDRPRRRP</sequence>
<evidence type="ECO:0000313" key="2">
    <source>
        <dbReference type="EMBL" id="GGK81242.1"/>
    </source>
</evidence>
<dbReference type="Proteomes" id="UP000656042">
    <property type="component" value="Unassembled WGS sequence"/>
</dbReference>
<name>A0A8J3BY17_9ACTN</name>